<protein>
    <submittedName>
        <fullName evidence="2">Uncharacterized protein</fullName>
    </submittedName>
</protein>
<evidence type="ECO:0000256" key="1">
    <source>
        <dbReference type="SAM" id="MobiDB-lite"/>
    </source>
</evidence>
<organism evidence="2 3">
    <name type="scientific">Strongylus vulgaris</name>
    <name type="common">Blood worm</name>
    <dbReference type="NCBI Taxonomy" id="40348"/>
    <lineage>
        <taxon>Eukaryota</taxon>
        <taxon>Metazoa</taxon>
        <taxon>Ecdysozoa</taxon>
        <taxon>Nematoda</taxon>
        <taxon>Chromadorea</taxon>
        <taxon>Rhabditida</taxon>
        <taxon>Rhabditina</taxon>
        <taxon>Rhabditomorpha</taxon>
        <taxon>Strongyloidea</taxon>
        <taxon>Strongylidae</taxon>
        <taxon>Strongylus</taxon>
    </lineage>
</organism>
<evidence type="ECO:0000313" key="3">
    <source>
        <dbReference type="Proteomes" id="UP000270094"/>
    </source>
</evidence>
<evidence type="ECO:0000313" key="2">
    <source>
        <dbReference type="EMBL" id="VDM67380.1"/>
    </source>
</evidence>
<feature type="region of interest" description="Disordered" evidence="1">
    <location>
        <begin position="121"/>
        <end position="146"/>
    </location>
</feature>
<name>A0A3P7I3S3_STRVU</name>
<proteinExistence type="predicted"/>
<sequence>MDCGDFPGAAIQLCVQFIGPLRRGGDLGILGKGFLLSKMDAFIAKGRGNAYCGAGCVVRLHRRQEREGGRDFALAILMRRLPRGFGVLVGESLRASLEPAGEFGGSCGRRWFGWGLEGKEFEEEEDFDEEGEEEEGETRRVGDDNG</sequence>
<dbReference type="Proteomes" id="UP000270094">
    <property type="component" value="Unassembled WGS sequence"/>
</dbReference>
<feature type="compositionally biased region" description="Acidic residues" evidence="1">
    <location>
        <begin position="121"/>
        <end position="136"/>
    </location>
</feature>
<reference evidence="2 3" key="1">
    <citation type="submission" date="2018-11" db="EMBL/GenBank/DDBJ databases">
        <authorList>
            <consortium name="Pathogen Informatics"/>
        </authorList>
    </citation>
    <scope>NUCLEOTIDE SEQUENCE [LARGE SCALE GENOMIC DNA]</scope>
</reference>
<keyword evidence="3" id="KW-1185">Reference proteome</keyword>
<feature type="compositionally biased region" description="Basic and acidic residues" evidence="1">
    <location>
        <begin position="137"/>
        <end position="146"/>
    </location>
</feature>
<dbReference type="AlphaFoldDB" id="A0A3P7I3S3"/>
<accession>A0A3P7I3S3</accession>
<gene>
    <name evidence="2" type="ORF">SVUK_LOCUS2378</name>
</gene>
<dbReference type="EMBL" id="UYYB01005354">
    <property type="protein sequence ID" value="VDM67380.1"/>
    <property type="molecule type" value="Genomic_DNA"/>
</dbReference>